<comment type="caution">
    <text evidence="2">The sequence shown here is derived from an EMBL/GenBank/DDBJ whole genome shotgun (WGS) entry which is preliminary data.</text>
</comment>
<feature type="compositionally biased region" description="Basic and acidic residues" evidence="1">
    <location>
        <begin position="184"/>
        <end position="196"/>
    </location>
</feature>
<keyword evidence="3" id="KW-1185">Reference proteome</keyword>
<proteinExistence type="predicted"/>
<feature type="region of interest" description="Disordered" evidence="1">
    <location>
        <begin position="152"/>
        <end position="228"/>
    </location>
</feature>
<accession>A0ABN9R228</accession>
<dbReference type="EMBL" id="CAUYUJ010005225">
    <property type="protein sequence ID" value="CAK0812780.1"/>
    <property type="molecule type" value="Genomic_DNA"/>
</dbReference>
<dbReference type="Proteomes" id="UP001189429">
    <property type="component" value="Unassembled WGS sequence"/>
</dbReference>
<organism evidence="2 3">
    <name type="scientific">Prorocentrum cordatum</name>
    <dbReference type="NCBI Taxonomy" id="2364126"/>
    <lineage>
        <taxon>Eukaryota</taxon>
        <taxon>Sar</taxon>
        <taxon>Alveolata</taxon>
        <taxon>Dinophyceae</taxon>
        <taxon>Prorocentrales</taxon>
        <taxon>Prorocentraceae</taxon>
        <taxon>Prorocentrum</taxon>
    </lineage>
</organism>
<name>A0ABN9R228_9DINO</name>
<sequence>MGPTGPSPRASLGPTLQCSWRPASLTLGTIGAVRSAGLGGLVLSEVLRRLPEGLARSTYHAAGRVNAGNDFVAAECASNFLSCERPPAHSGAACHSRAQRPIFIQLELAGRSGAHPGEGARLMFCLRRPTESLTLSRDVLPGLGPTVWRHAARARSAVEPPPSGRRPTAEASAHGPRLALPGARGEEWSEGRRFSSEFDGPAAGTVADLVHTPASSDVGGRSRGDGLA</sequence>
<protein>
    <submittedName>
        <fullName evidence="2">Uncharacterized protein</fullName>
    </submittedName>
</protein>
<evidence type="ECO:0000313" key="3">
    <source>
        <dbReference type="Proteomes" id="UP001189429"/>
    </source>
</evidence>
<reference evidence="2" key="1">
    <citation type="submission" date="2023-10" db="EMBL/GenBank/DDBJ databases">
        <authorList>
            <person name="Chen Y."/>
            <person name="Shah S."/>
            <person name="Dougan E. K."/>
            <person name="Thang M."/>
            <person name="Chan C."/>
        </authorList>
    </citation>
    <scope>NUCLEOTIDE SEQUENCE [LARGE SCALE GENOMIC DNA]</scope>
</reference>
<gene>
    <name evidence="2" type="ORF">PCOR1329_LOCUS16964</name>
</gene>
<evidence type="ECO:0000256" key="1">
    <source>
        <dbReference type="SAM" id="MobiDB-lite"/>
    </source>
</evidence>
<evidence type="ECO:0000313" key="2">
    <source>
        <dbReference type="EMBL" id="CAK0812780.1"/>
    </source>
</evidence>